<dbReference type="AlphaFoldDB" id="A0AA35S428"/>
<protein>
    <submittedName>
        <fullName evidence="2">Uncharacterized protein</fullName>
    </submittedName>
</protein>
<feature type="non-terminal residue" evidence="2">
    <location>
        <position position="1"/>
    </location>
</feature>
<feature type="region of interest" description="Disordered" evidence="1">
    <location>
        <begin position="91"/>
        <end position="114"/>
    </location>
</feature>
<accession>A0AA35S428</accession>
<feature type="compositionally biased region" description="Low complexity" evidence="1">
    <location>
        <begin position="105"/>
        <end position="114"/>
    </location>
</feature>
<dbReference type="EMBL" id="CASHTH010001945">
    <property type="protein sequence ID" value="CAI8022263.1"/>
    <property type="molecule type" value="Genomic_DNA"/>
</dbReference>
<gene>
    <name evidence="2" type="ORF">GBAR_LOCUS13089</name>
</gene>
<keyword evidence="3" id="KW-1185">Reference proteome</keyword>
<name>A0AA35S428_GEOBA</name>
<evidence type="ECO:0000313" key="3">
    <source>
        <dbReference type="Proteomes" id="UP001174909"/>
    </source>
</evidence>
<comment type="caution">
    <text evidence="2">The sequence shown here is derived from an EMBL/GenBank/DDBJ whole genome shotgun (WGS) entry which is preliminary data.</text>
</comment>
<dbReference type="Proteomes" id="UP001174909">
    <property type="component" value="Unassembled WGS sequence"/>
</dbReference>
<sequence>AKLTSSWRRFSARSPGLFVPETRWRFADSAVSVCGAERRASRAIRERVNRSWCLRNGCRSFEPERLSVTASIRSRAKSRWRRPSSLWQNPRGPVLPVGARPAIHPARTTPLRPPTGRTGVLRCVSVEIHLGQFSRWGLLPHAPCRPGASPPPGDWPTSALTWVSPQAASPPRFVASGPVGEGRGRGWSATVR</sequence>
<reference evidence="2" key="1">
    <citation type="submission" date="2023-03" db="EMBL/GenBank/DDBJ databases">
        <authorList>
            <person name="Steffen K."/>
            <person name="Cardenas P."/>
        </authorList>
    </citation>
    <scope>NUCLEOTIDE SEQUENCE</scope>
</reference>
<organism evidence="2 3">
    <name type="scientific">Geodia barretti</name>
    <name type="common">Barrett's horny sponge</name>
    <dbReference type="NCBI Taxonomy" id="519541"/>
    <lineage>
        <taxon>Eukaryota</taxon>
        <taxon>Metazoa</taxon>
        <taxon>Porifera</taxon>
        <taxon>Demospongiae</taxon>
        <taxon>Heteroscleromorpha</taxon>
        <taxon>Tetractinellida</taxon>
        <taxon>Astrophorina</taxon>
        <taxon>Geodiidae</taxon>
        <taxon>Geodia</taxon>
    </lineage>
</organism>
<evidence type="ECO:0000256" key="1">
    <source>
        <dbReference type="SAM" id="MobiDB-lite"/>
    </source>
</evidence>
<feature type="region of interest" description="Disordered" evidence="1">
    <location>
        <begin position="171"/>
        <end position="192"/>
    </location>
</feature>
<evidence type="ECO:0000313" key="2">
    <source>
        <dbReference type="EMBL" id="CAI8022263.1"/>
    </source>
</evidence>
<proteinExistence type="predicted"/>